<evidence type="ECO:0000256" key="6">
    <source>
        <dbReference type="RuleBase" id="RU361218"/>
    </source>
</evidence>
<dbReference type="PIRSF" id="PIRSF002419">
    <property type="entry name" value="Tetraspanin"/>
    <property type="match status" value="1"/>
</dbReference>
<sequence length="244" mass="27761">MNDQRTALKTILRVTCQFLWILGVMVGLCGRYLLMTIRESILFYSHSYITLIAIVAFVSAAFLVVSGCLGSYLSCRDSVFLQGLFVYLLVVIFCLESTTSALAYYHSIKLDSEMAPLSTAFYEYTGNSTDSRSRAVDATQEKFKCCGVHDYKDWLTTPWFNLTGRHAVPRSCCNTTFPYCPGNLPRTLYPEGCQVKLEKALQSVLNAIIWGCPLVFMTELFVLLTVFQLMKNRVFMDYQRLDKH</sequence>
<dbReference type="Pfam" id="PF00335">
    <property type="entry name" value="Tetraspanin"/>
    <property type="match status" value="1"/>
</dbReference>
<proteinExistence type="inferred from homology"/>
<keyword evidence="5 6" id="KW-0472">Membrane</keyword>
<comment type="subcellular location">
    <subcellularLocation>
        <location evidence="1 6">Membrane</location>
        <topology evidence="1 6">Multi-pass membrane protein</topology>
    </subcellularLocation>
</comment>
<evidence type="ECO:0000256" key="2">
    <source>
        <dbReference type="ARBA" id="ARBA00006840"/>
    </source>
</evidence>
<dbReference type="Ensembl" id="ENSSORT00005053654.1">
    <property type="protein sequence ID" value="ENSSORP00005052407.1"/>
    <property type="gene ID" value="ENSSORG00005023621.1"/>
</dbReference>
<evidence type="ECO:0000256" key="3">
    <source>
        <dbReference type="ARBA" id="ARBA00022692"/>
    </source>
</evidence>
<feature type="transmembrane region" description="Helical" evidence="6">
    <location>
        <begin position="207"/>
        <end position="230"/>
    </location>
</feature>
<evidence type="ECO:0000256" key="4">
    <source>
        <dbReference type="ARBA" id="ARBA00022989"/>
    </source>
</evidence>
<evidence type="ECO:0000256" key="5">
    <source>
        <dbReference type="ARBA" id="ARBA00023136"/>
    </source>
</evidence>
<protein>
    <recommendedName>
        <fullName evidence="6">Tetraspanin</fullName>
    </recommendedName>
</protein>
<feature type="transmembrane region" description="Helical" evidence="6">
    <location>
        <begin position="84"/>
        <end position="105"/>
    </location>
</feature>
<accession>A0A673CIC4</accession>
<feature type="transmembrane region" description="Helical" evidence="6">
    <location>
        <begin position="12"/>
        <end position="34"/>
    </location>
</feature>
<feature type="transmembrane region" description="Helical" evidence="6">
    <location>
        <begin position="46"/>
        <end position="72"/>
    </location>
</feature>
<dbReference type="Proteomes" id="UP000472271">
    <property type="component" value="Chromosome 22"/>
</dbReference>
<gene>
    <name evidence="7" type="primary">tspan37</name>
</gene>
<organism evidence="7 8">
    <name type="scientific">Sphaeramia orbicularis</name>
    <name type="common">orbiculate cardinalfish</name>
    <dbReference type="NCBI Taxonomy" id="375764"/>
    <lineage>
        <taxon>Eukaryota</taxon>
        <taxon>Metazoa</taxon>
        <taxon>Chordata</taxon>
        <taxon>Craniata</taxon>
        <taxon>Vertebrata</taxon>
        <taxon>Euteleostomi</taxon>
        <taxon>Actinopterygii</taxon>
        <taxon>Neopterygii</taxon>
        <taxon>Teleostei</taxon>
        <taxon>Neoteleostei</taxon>
        <taxon>Acanthomorphata</taxon>
        <taxon>Gobiaria</taxon>
        <taxon>Kurtiformes</taxon>
        <taxon>Apogonoidei</taxon>
        <taxon>Apogonidae</taxon>
        <taxon>Apogoninae</taxon>
        <taxon>Sphaeramia</taxon>
    </lineage>
</organism>
<dbReference type="AlphaFoldDB" id="A0A673CIC4"/>
<dbReference type="InterPro" id="IPR008952">
    <property type="entry name" value="Tetraspanin_EC2_sf"/>
</dbReference>
<dbReference type="SUPFAM" id="SSF48652">
    <property type="entry name" value="Tetraspanin"/>
    <property type="match status" value="1"/>
</dbReference>
<dbReference type="InterPro" id="IPR018499">
    <property type="entry name" value="Tetraspanin/Peripherin"/>
</dbReference>
<dbReference type="InParanoid" id="A0A673CIC4"/>
<reference evidence="7" key="2">
    <citation type="submission" date="2025-08" db="UniProtKB">
        <authorList>
            <consortium name="Ensembl"/>
        </authorList>
    </citation>
    <scope>IDENTIFICATION</scope>
</reference>
<dbReference type="PANTHER" id="PTHR19282">
    <property type="entry name" value="TETRASPANIN"/>
    <property type="match status" value="1"/>
</dbReference>
<dbReference type="Gene3D" id="1.10.1450.10">
    <property type="entry name" value="Tetraspanin"/>
    <property type="match status" value="1"/>
</dbReference>
<name>A0A673CIC4_9TELE</name>
<keyword evidence="4 6" id="KW-1133">Transmembrane helix</keyword>
<keyword evidence="3 6" id="KW-0812">Transmembrane</keyword>
<dbReference type="InterPro" id="IPR000301">
    <property type="entry name" value="Tetraspanin_animals"/>
</dbReference>
<dbReference type="OrthoDB" id="10033535at2759"/>
<comment type="similarity">
    <text evidence="2 6">Belongs to the tetraspanin (TM4SF) family.</text>
</comment>
<evidence type="ECO:0000256" key="1">
    <source>
        <dbReference type="ARBA" id="ARBA00004141"/>
    </source>
</evidence>
<reference evidence="7" key="1">
    <citation type="submission" date="2019-06" db="EMBL/GenBank/DDBJ databases">
        <authorList>
            <consortium name="Wellcome Sanger Institute Data Sharing"/>
        </authorList>
    </citation>
    <scope>NUCLEOTIDE SEQUENCE [LARGE SCALE GENOMIC DNA]</scope>
</reference>
<keyword evidence="8" id="KW-1185">Reference proteome</keyword>
<reference evidence="7" key="3">
    <citation type="submission" date="2025-09" db="UniProtKB">
        <authorList>
            <consortium name="Ensembl"/>
        </authorList>
    </citation>
    <scope>IDENTIFICATION</scope>
</reference>
<evidence type="ECO:0000313" key="7">
    <source>
        <dbReference type="Ensembl" id="ENSSORP00005052407.1"/>
    </source>
</evidence>
<dbReference type="PANTHER" id="PTHR19282:SF477">
    <property type="entry name" value="TETRASPANIN"/>
    <property type="match status" value="1"/>
</dbReference>
<evidence type="ECO:0000313" key="8">
    <source>
        <dbReference type="Proteomes" id="UP000472271"/>
    </source>
</evidence>
<dbReference type="GO" id="GO:0005886">
    <property type="term" value="C:plasma membrane"/>
    <property type="evidence" value="ECO:0007669"/>
    <property type="project" value="TreeGrafter"/>
</dbReference>